<keyword evidence="4 10" id="KW-0812">Transmembrane</keyword>
<name>A0A2N3XW80_SACSN</name>
<dbReference type="InterPro" id="IPR044751">
    <property type="entry name" value="Ion_transp-like_CBS"/>
</dbReference>
<organism evidence="14 15">
    <name type="scientific">Saccharopolyspora spinosa</name>
    <dbReference type="NCBI Taxonomy" id="60894"/>
    <lineage>
        <taxon>Bacteria</taxon>
        <taxon>Bacillati</taxon>
        <taxon>Actinomycetota</taxon>
        <taxon>Actinomycetes</taxon>
        <taxon>Pseudonocardiales</taxon>
        <taxon>Pseudonocardiaceae</taxon>
        <taxon>Saccharopolyspora</taxon>
    </lineage>
</organism>
<dbReference type="PANTHER" id="PTHR22777:SF32">
    <property type="entry name" value="UPF0053 INNER MEMBRANE PROTEIN YFJD"/>
    <property type="match status" value="1"/>
</dbReference>
<comment type="similarity">
    <text evidence="2">Belongs to the UPF0053 family.</text>
</comment>
<feature type="domain" description="CBS" evidence="12">
    <location>
        <begin position="275"/>
        <end position="332"/>
    </location>
</feature>
<feature type="domain" description="CBS" evidence="12">
    <location>
        <begin position="208"/>
        <end position="267"/>
    </location>
</feature>
<dbReference type="GO" id="GO:0005886">
    <property type="term" value="C:plasma membrane"/>
    <property type="evidence" value="ECO:0007669"/>
    <property type="project" value="UniProtKB-SubCell"/>
</dbReference>
<reference evidence="14" key="1">
    <citation type="submission" date="2017-12" db="EMBL/GenBank/DDBJ databases">
        <title>Sequencing the genomes of 1000 Actinobacteria strains.</title>
        <authorList>
            <person name="Klenk H.-P."/>
        </authorList>
    </citation>
    <scope>NUCLEOTIDE SEQUENCE [LARGE SCALE GENOMIC DNA]</scope>
    <source>
        <strain evidence="14">DSM 44228</strain>
    </source>
</reference>
<dbReference type="STRING" id="994479.GCA_000194155_02846"/>
<dbReference type="PROSITE" id="PS51371">
    <property type="entry name" value="CBS"/>
    <property type="match status" value="2"/>
</dbReference>
<keyword evidence="3" id="KW-1003">Cell membrane</keyword>
<dbReference type="SUPFAM" id="SSF56176">
    <property type="entry name" value="FAD-binding/transporter-associated domain-like"/>
    <property type="match status" value="1"/>
</dbReference>
<keyword evidence="8 10" id="KW-0472">Membrane</keyword>
<evidence type="ECO:0000256" key="4">
    <source>
        <dbReference type="ARBA" id="ARBA00022692"/>
    </source>
</evidence>
<feature type="transmembrane region" description="Helical" evidence="11">
    <location>
        <begin position="65"/>
        <end position="86"/>
    </location>
</feature>
<sequence>MAVTGSTAFLIIAVLLVLAAGVFAASESAIAVASRARVDELVREGRGGAKQLAQLLADRPRHVNLLLLLRLACEMGATVLVTVVAIRMANSEAWAVVIAGLIMLVASYVLVGVGPRTLGRQHPYGIGLKVAAPVRVLARLLNPLTRLLILIGNMITPGKGFREGPFSTEVELRELVDLAGERGVVAAGEREMIHSVFELGDTLAREVMVPRTEIIWIEQTKSARQALALCLRSGFSRVPVIGESVDDIVGVVTLKDLTRAVLDARDEAGPAVAELMRPASFVPDTKRLDELLGEMQLSRSHLAIAVDEYGGTAGLLTIEDIIEEIVGEITDESDLEEHRPIERLDDGTIRVSSRLPVEDLGELFGVELDDSDVETVGGLLAQRLGRVPLPGAETEIAGLRLRAEGGKDHRGRIRINALLVRPVNADQAPLSGADQEGSNARG</sequence>
<evidence type="ECO:0000256" key="8">
    <source>
        <dbReference type="ARBA" id="ARBA00023136"/>
    </source>
</evidence>
<evidence type="ECO:0000256" key="1">
    <source>
        <dbReference type="ARBA" id="ARBA00004651"/>
    </source>
</evidence>
<dbReference type="SUPFAM" id="SSF54631">
    <property type="entry name" value="CBS-domain pair"/>
    <property type="match status" value="1"/>
</dbReference>
<accession>A0A2N3XW80</accession>
<evidence type="ECO:0000256" key="6">
    <source>
        <dbReference type="ARBA" id="ARBA00022989"/>
    </source>
</evidence>
<evidence type="ECO:0000259" key="12">
    <source>
        <dbReference type="PROSITE" id="PS51371"/>
    </source>
</evidence>
<evidence type="ECO:0000256" key="2">
    <source>
        <dbReference type="ARBA" id="ARBA00006337"/>
    </source>
</evidence>
<feature type="transmembrane region" description="Helical" evidence="11">
    <location>
        <begin position="93"/>
        <end position="111"/>
    </location>
</feature>
<dbReference type="PANTHER" id="PTHR22777">
    <property type="entry name" value="HEMOLYSIN-RELATED"/>
    <property type="match status" value="1"/>
</dbReference>
<dbReference type="CDD" id="cd04590">
    <property type="entry name" value="CBS_pair_CorC_HlyC_assoc"/>
    <property type="match status" value="1"/>
</dbReference>
<gene>
    <name evidence="14" type="ORF">A8926_2593</name>
</gene>
<dbReference type="InterPro" id="IPR005170">
    <property type="entry name" value="Transptr-assoc_dom"/>
</dbReference>
<evidence type="ECO:0000256" key="11">
    <source>
        <dbReference type="SAM" id="Phobius"/>
    </source>
</evidence>
<evidence type="ECO:0000256" key="10">
    <source>
        <dbReference type="PROSITE-ProRule" id="PRU01193"/>
    </source>
</evidence>
<dbReference type="Gene3D" id="3.10.580.10">
    <property type="entry name" value="CBS-domain"/>
    <property type="match status" value="1"/>
</dbReference>
<keyword evidence="5" id="KW-0677">Repeat</keyword>
<keyword evidence="15" id="KW-1185">Reference proteome</keyword>
<dbReference type="InterPro" id="IPR036318">
    <property type="entry name" value="FAD-bd_PCMH-like_sf"/>
</dbReference>
<dbReference type="FunFam" id="3.10.580.10:FF:000002">
    <property type="entry name" value="Magnesium/cobalt efflux protein CorC"/>
    <property type="match status" value="1"/>
</dbReference>
<comment type="caution">
    <text evidence="14">The sequence shown here is derived from an EMBL/GenBank/DDBJ whole genome shotgun (WGS) entry which is preliminary data.</text>
</comment>
<dbReference type="EMBL" id="PJNB01000001">
    <property type="protein sequence ID" value="PKW14937.1"/>
    <property type="molecule type" value="Genomic_DNA"/>
</dbReference>
<evidence type="ECO:0000256" key="9">
    <source>
        <dbReference type="PROSITE-ProRule" id="PRU00703"/>
    </source>
</evidence>
<feature type="domain" description="CNNM transmembrane" evidence="13">
    <location>
        <begin position="2"/>
        <end position="189"/>
    </location>
</feature>
<proteinExistence type="inferred from homology"/>
<dbReference type="InterPro" id="IPR002550">
    <property type="entry name" value="CNNM"/>
</dbReference>
<dbReference type="InterPro" id="IPR046342">
    <property type="entry name" value="CBS_dom_sf"/>
</dbReference>
<comment type="subcellular location">
    <subcellularLocation>
        <location evidence="1">Cell membrane</location>
        <topology evidence="1">Multi-pass membrane protein</topology>
    </subcellularLocation>
</comment>
<keyword evidence="6 10" id="KW-1133">Transmembrane helix</keyword>
<keyword evidence="7 9" id="KW-0129">CBS domain</keyword>
<dbReference type="Proteomes" id="UP000233786">
    <property type="component" value="Unassembled WGS sequence"/>
</dbReference>
<dbReference type="SMART" id="SM01091">
    <property type="entry name" value="CorC_HlyC"/>
    <property type="match status" value="1"/>
</dbReference>
<evidence type="ECO:0000256" key="3">
    <source>
        <dbReference type="ARBA" id="ARBA00022475"/>
    </source>
</evidence>
<evidence type="ECO:0000256" key="5">
    <source>
        <dbReference type="ARBA" id="ARBA00022737"/>
    </source>
</evidence>
<evidence type="ECO:0000313" key="15">
    <source>
        <dbReference type="Proteomes" id="UP000233786"/>
    </source>
</evidence>
<dbReference type="Pfam" id="PF03471">
    <property type="entry name" value="CorC_HlyC"/>
    <property type="match status" value="1"/>
</dbReference>
<dbReference type="SMART" id="SM00116">
    <property type="entry name" value="CBS"/>
    <property type="match status" value="1"/>
</dbReference>
<evidence type="ECO:0000313" key="14">
    <source>
        <dbReference type="EMBL" id="PKW14937.1"/>
    </source>
</evidence>
<evidence type="ECO:0000259" key="13">
    <source>
        <dbReference type="PROSITE" id="PS51846"/>
    </source>
</evidence>
<dbReference type="Gene3D" id="3.30.465.10">
    <property type="match status" value="1"/>
</dbReference>
<dbReference type="InterPro" id="IPR000644">
    <property type="entry name" value="CBS_dom"/>
</dbReference>
<dbReference type="InterPro" id="IPR016169">
    <property type="entry name" value="FAD-bd_PCMH_sub2"/>
</dbReference>
<dbReference type="PROSITE" id="PS51846">
    <property type="entry name" value="CNNM"/>
    <property type="match status" value="1"/>
</dbReference>
<dbReference type="Pfam" id="PF01595">
    <property type="entry name" value="CNNM"/>
    <property type="match status" value="1"/>
</dbReference>
<dbReference type="Pfam" id="PF00571">
    <property type="entry name" value="CBS"/>
    <property type="match status" value="2"/>
</dbReference>
<protein>
    <submittedName>
        <fullName evidence="14">CBS domain containing-hemolysin-like protein</fullName>
    </submittedName>
</protein>
<dbReference type="GO" id="GO:0050660">
    <property type="term" value="F:flavin adenine dinucleotide binding"/>
    <property type="evidence" value="ECO:0007669"/>
    <property type="project" value="InterPro"/>
</dbReference>
<evidence type="ECO:0000256" key="7">
    <source>
        <dbReference type="ARBA" id="ARBA00023122"/>
    </source>
</evidence>
<dbReference type="AlphaFoldDB" id="A0A2N3XW80"/>